<sequence>MSKKFPNPVSKHFIYSEQTRKSTCRECHFDMAGRHSENLMRHLKRKHEDVYEVVVAQKRAIRTLLCQQQANKGDNVPSDRQLATPLLELRDLFPPEHKKIRLNKDASRLPTNSAIETTDIMDDEEAVDGDNEDNVSGNQFDGVFKLELPDEEYQSNDSGDGDLETISPSMAKPSISLKAVTTSLASSTTSTQTNAPARAVIPARTSSVCPIAGDDDFYLQYLGNKLSKYSARTKNTVQFQINRILYKADMGCFEDADLKIGDSALLDEST</sequence>
<dbReference type="GO" id="GO:0003677">
    <property type="term" value="F:DNA binding"/>
    <property type="evidence" value="ECO:0007669"/>
    <property type="project" value="InterPro"/>
</dbReference>
<dbReference type="GeneID" id="108046891"/>
<keyword evidence="3" id="KW-0862">Zinc</keyword>
<keyword evidence="2 4" id="KW-0863">Zinc-finger</keyword>
<dbReference type="InterPro" id="IPR003656">
    <property type="entry name" value="Znf_BED"/>
</dbReference>
<dbReference type="Pfam" id="PF02892">
    <property type="entry name" value="zf-BED"/>
    <property type="match status" value="1"/>
</dbReference>
<keyword evidence="1" id="KW-0479">Metal-binding</keyword>
<organism evidence="8">
    <name type="scientific">Drosophila rhopaloa</name>
    <name type="common">Fruit fly</name>
    <dbReference type="NCBI Taxonomy" id="1041015"/>
    <lineage>
        <taxon>Eukaryota</taxon>
        <taxon>Metazoa</taxon>
        <taxon>Ecdysozoa</taxon>
        <taxon>Arthropoda</taxon>
        <taxon>Hexapoda</taxon>
        <taxon>Insecta</taxon>
        <taxon>Pterygota</taxon>
        <taxon>Neoptera</taxon>
        <taxon>Endopterygota</taxon>
        <taxon>Diptera</taxon>
        <taxon>Brachycera</taxon>
        <taxon>Muscomorpha</taxon>
        <taxon>Ephydroidea</taxon>
        <taxon>Drosophilidae</taxon>
        <taxon>Drosophila</taxon>
        <taxon>Sophophora</taxon>
    </lineage>
</organism>
<protein>
    <submittedName>
        <fullName evidence="8">Uncharacterized protein LOC108046891</fullName>
    </submittedName>
</protein>
<gene>
    <name evidence="8" type="primary">LOC108046891</name>
    <name evidence="6" type="synonym">108046891</name>
</gene>
<keyword evidence="7" id="KW-1185">Reference proteome</keyword>
<evidence type="ECO:0000256" key="1">
    <source>
        <dbReference type="ARBA" id="ARBA00022723"/>
    </source>
</evidence>
<feature type="domain" description="BED-type" evidence="5">
    <location>
        <begin position="4"/>
        <end position="54"/>
    </location>
</feature>
<reference evidence="7" key="1">
    <citation type="journal article" date="2021" name="Elife">
        <title>Highly contiguous assemblies of 101 drosophilid genomes.</title>
        <authorList>
            <person name="Kim B.Y."/>
            <person name="Wang J.R."/>
            <person name="Miller D.E."/>
            <person name="Barmina O."/>
            <person name="Delaney E."/>
            <person name="Thompson A."/>
            <person name="Comeault A.A."/>
            <person name="Peede D."/>
            <person name="D'Agostino E.R."/>
            <person name="Pelaez J."/>
            <person name="Aguilar J.M."/>
            <person name="Haji D."/>
            <person name="Matsunaga T."/>
            <person name="Armstrong E.E."/>
            <person name="Zych M."/>
            <person name="Ogawa Y."/>
            <person name="Stamenkovic-Radak M."/>
            <person name="Jelic M."/>
            <person name="Veselinovic M.S."/>
            <person name="Tanaskovic M."/>
            <person name="Eric P."/>
            <person name="Gao J.J."/>
            <person name="Katoh T.K."/>
            <person name="Toda M.J."/>
            <person name="Watabe H."/>
            <person name="Watada M."/>
            <person name="Davis J.S."/>
            <person name="Moyle L.C."/>
            <person name="Manoli G."/>
            <person name="Bertolini E."/>
            <person name="Kostal V."/>
            <person name="Hawley R.S."/>
            <person name="Takahashi A."/>
            <person name="Jones C.D."/>
            <person name="Price D.K."/>
            <person name="Whiteman N."/>
            <person name="Kopp A."/>
            <person name="Matute D.R."/>
            <person name="Petrov D.A."/>
        </authorList>
    </citation>
    <scope>NUCLEOTIDE SEQUENCE [LARGE SCALE GENOMIC DNA]</scope>
</reference>
<reference evidence="6" key="3">
    <citation type="submission" date="2025-05" db="UniProtKB">
        <authorList>
            <consortium name="EnsemblMetazoa"/>
        </authorList>
    </citation>
    <scope>IDENTIFICATION</scope>
</reference>
<evidence type="ECO:0000256" key="4">
    <source>
        <dbReference type="PROSITE-ProRule" id="PRU00027"/>
    </source>
</evidence>
<evidence type="ECO:0000256" key="3">
    <source>
        <dbReference type="ARBA" id="ARBA00022833"/>
    </source>
</evidence>
<evidence type="ECO:0000256" key="2">
    <source>
        <dbReference type="ARBA" id="ARBA00022771"/>
    </source>
</evidence>
<name>A0A6P4EVW4_DRORH</name>
<dbReference type="EnsemblMetazoa" id="XM_017126846.1">
    <property type="protein sequence ID" value="XP_016982335.1"/>
    <property type="gene ID" value="LOC108046891"/>
</dbReference>
<dbReference type="AlphaFoldDB" id="A0A6P4EVW4"/>
<dbReference type="OrthoDB" id="10051975at2759"/>
<dbReference type="RefSeq" id="XP_016982335.1">
    <property type="nucleotide sequence ID" value="XM_017126846.1"/>
</dbReference>
<proteinExistence type="predicted"/>
<evidence type="ECO:0000259" key="5">
    <source>
        <dbReference type="PROSITE" id="PS50808"/>
    </source>
</evidence>
<dbReference type="GO" id="GO:0008270">
    <property type="term" value="F:zinc ion binding"/>
    <property type="evidence" value="ECO:0007669"/>
    <property type="project" value="UniProtKB-KW"/>
</dbReference>
<evidence type="ECO:0000313" key="6">
    <source>
        <dbReference type="EnsemblMetazoa" id="XP_016982335.1"/>
    </source>
</evidence>
<reference evidence="8" key="2">
    <citation type="submission" date="2025-04" db="UniProtKB">
        <authorList>
            <consortium name="RefSeq"/>
        </authorList>
    </citation>
    <scope>IDENTIFICATION</scope>
</reference>
<evidence type="ECO:0000313" key="7">
    <source>
        <dbReference type="Proteomes" id="UP001652680"/>
    </source>
</evidence>
<evidence type="ECO:0000313" key="8">
    <source>
        <dbReference type="RefSeq" id="XP_016982335.1"/>
    </source>
</evidence>
<dbReference type="Proteomes" id="UP001652680">
    <property type="component" value="Unassembled WGS sequence"/>
</dbReference>
<dbReference type="PROSITE" id="PS50808">
    <property type="entry name" value="ZF_BED"/>
    <property type="match status" value="1"/>
</dbReference>
<accession>A0A6P4EVW4</accession>